<gene>
    <name evidence="7" type="ORF">GRF29_1536g8144</name>
</gene>
<dbReference type="Gene3D" id="3.50.50.60">
    <property type="entry name" value="FAD/NAD(P)-binding domain"/>
    <property type="match status" value="1"/>
</dbReference>
<dbReference type="GO" id="GO:0004497">
    <property type="term" value="F:monooxygenase activity"/>
    <property type="evidence" value="ECO:0007669"/>
    <property type="project" value="UniProtKB-KW"/>
</dbReference>
<keyword evidence="8" id="KW-1185">Reference proteome</keyword>
<dbReference type="PANTHER" id="PTHR13789">
    <property type="entry name" value="MONOOXYGENASE"/>
    <property type="match status" value="1"/>
</dbReference>
<comment type="similarity">
    <text evidence="1">Belongs to the paxM FAD-dependent monooxygenase family.</text>
</comment>
<evidence type="ECO:0000313" key="8">
    <source>
        <dbReference type="Proteomes" id="UP001280581"/>
    </source>
</evidence>
<comment type="caution">
    <text evidence="7">The sequence shown here is derived from an EMBL/GenBank/DDBJ whole genome shotgun (WGS) entry which is preliminary data.</text>
</comment>
<evidence type="ECO:0000259" key="6">
    <source>
        <dbReference type="Pfam" id="PF01494"/>
    </source>
</evidence>
<evidence type="ECO:0000256" key="1">
    <source>
        <dbReference type="ARBA" id="ARBA00007992"/>
    </source>
</evidence>
<evidence type="ECO:0000256" key="2">
    <source>
        <dbReference type="ARBA" id="ARBA00022630"/>
    </source>
</evidence>
<keyword evidence="5" id="KW-0503">Monooxygenase</keyword>
<dbReference type="Pfam" id="PF01494">
    <property type="entry name" value="FAD_binding_3"/>
    <property type="match status" value="1"/>
</dbReference>
<dbReference type="PRINTS" id="PR00420">
    <property type="entry name" value="RNGMNOXGNASE"/>
</dbReference>
<keyword evidence="2" id="KW-0285">Flavoprotein</keyword>
<dbReference type="InterPro" id="IPR050493">
    <property type="entry name" value="FAD-dep_Monooxygenase_BioMet"/>
</dbReference>
<proteinExistence type="inferred from homology"/>
<evidence type="ECO:0000256" key="5">
    <source>
        <dbReference type="ARBA" id="ARBA00023033"/>
    </source>
</evidence>
<feature type="domain" description="FAD-binding" evidence="6">
    <location>
        <begin position="6"/>
        <end position="371"/>
    </location>
</feature>
<dbReference type="SUPFAM" id="SSF51905">
    <property type="entry name" value="FAD/NAD(P)-binding domain"/>
    <property type="match status" value="1"/>
</dbReference>
<dbReference type="PANTHER" id="PTHR13789:SF314">
    <property type="entry name" value="FAD-BINDING DOMAIN-CONTAINING PROTEIN"/>
    <property type="match status" value="1"/>
</dbReference>
<dbReference type="GO" id="GO:0071949">
    <property type="term" value="F:FAD binding"/>
    <property type="evidence" value="ECO:0007669"/>
    <property type="project" value="InterPro"/>
</dbReference>
<accession>A0AAN6LN28</accession>
<keyword evidence="3" id="KW-0274">FAD</keyword>
<evidence type="ECO:0000256" key="4">
    <source>
        <dbReference type="ARBA" id="ARBA00023002"/>
    </source>
</evidence>
<keyword evidence="4" id="KW-0560">Oxidoreductase</keyword>
<name>A0AAN6LN28_9PLEO</name>
<dbReference type="Proteomes" id="UP001280581">
    <property type="component" value="Unassembled WGS sequence"/>
</dbReference>
<protein>
    <recommendedName>
        <fullName evidence="6">FAD-binding domain-containing protein</fullName>
    </recommendedName>
</protein>
<dbReference type="EMBL" id="WVTA01000021">
    <property type="protein sequence ID" value="KAK3196940.1"/>
    <property type="molecule type" value="Genomic_DNA"/>
</dbReference>
<dbReference type="AlphaFoldDB" id="A0AAN6LN28"/>
<dbReference type="InterPro" id="IPR002938">
    <property type="entry name" value="FAD-bd"/>
</dbReference>
<reference evidence="7 8" key="1">
    <citation type="submission" date="2021-02" db="EMBL/GenBank/DDBJ databases">
        <title>Genome assembly of Pseudopithomyces chartarum.</title>
        <authorList>
            <person name="Jauregui R."/>
            <person name="Singh J."/>
            <person name="Voisey C."/>
        </authorList>
    </citation>
    <scope>NUCLEOTIDE SEQUENCE [LARGE SCALE GENOMIC DNA]</scope>
    <source>
        <strain evidence="7 8">AGR01</strain>
    </source>
</reference>
<organism evidence="7 8">
    <name type="scientific">Pseudopithomyces chartarum</name>
    <dbReference type="NCBI Taxonomy" id="1892770"/>
    <lineage>
        <taxon>Eukaryota</taxon>
        <taxon>Fungi</taxon>
        <taxon>Dikarya</taxon>
        <taxon>Ascomycota</taxon>
        <taxon>Pezizomycotina</taxon>
        <taxon>Dothideomycetes</taxon>
        <taxon>Pleosporomycetidae</taxon>
        <taxon>Pleosporales</taxon>
        <taxon>Massarineae</taxon>
        <taxon>Didymosphaeriaceae</taxon>
        <taxon>Pseudopithomyces</taxon>
    </lineage>
</organism>
<evidence type="ECO:0000313" key="7">
    <source>
        <dbReference type="EMBL" id="KAK3196940.1"/>
    </source>
</evidence>
<dbReference type="InterPro" id="IPR036188">
    <property type="entry name" value="FAD/NAD-bd_sf"/>
</dbReference>
<dbReference type="SUPFAM" id="SSF54373">
    <property type="entry name" value="FAD-linked reductases, C-terminal domain"/>
    <property type="match status" value="1"/>
</dbReference>
<sequence length="411" mass="45785">MSDSKLNVIIIGAGIAGLAAASVLREHHAVTVYERGDQQFATGGQGMCVFPNGVNILLSRGFNPSQAGGVPCKGYRSFNKNGELLEDFPINFRGRYGADMLMMKRSDLRDELMRTATASASELGVNGDTARMVFNTSVVDIDPDTASITLRDGSIIEGDVLIVADGIHSDLRPKITLDEQQRPRKTGLTLFRISVSAEDVKRVLGQLPDWWNSEGDDSHLNILQADDGTHRILAHYPVKHHEHRNFSCLLPMPKDREEVVESWYADGDRKEMLQNFADFNRQIHSVLSVATEVKFHDLEDMEPLFRWNKGRALLVGDAAHAMTPLQGQGANMAIEDADSLRLLLPGMNHEEIAITLQKIDSVRRPRATQVLMDTREQAKNVTIEDRMAKMDFNCGYRGIHDTLKGLRPITK</sequence>
<evidence type="ECO:0000256" key="3">
    <source>
        <dbReference type="ARBA" id="ARBA00022827"/>
    </source>
</evidence>